<evidence type="ECO:0000256" key="4">
    <source>
        <dbReference type="ARBA" id="ARBA00022989"/>
    </source>
</evidence>
<accession>A0ABU6S3B6</accession>
<evidence type="ECO:0000313" key="7">
    <source>
        <dbReference type="EMBL" id="MED6130885.1"/>
    </source>
</evidence>
<keyword evidence="4 6" id="KW-1133">Transmembrane helix</keyword>
<keyword evidence="3 6" id="KW-0812">Transmembrane</keyword>
<evidence type="ECO:0000256" key="5">
    <source>
        <dbReference type="ARBA" id="ARBA00023136"/>
    </source>
</evidence>
<evidence type="ECO:0000256" key="6">
    <source>
        <dbReference type="SAM" id="Phobius"/>
    </source>
</evidence>
<sequence>MGSSIKLATSVNKSLIIGAKFMAQAAEEKNVKVSKKGGTKIASLLLGVNLVMILTRVLGQSNSHAANNVSKWTGTVYMFSLVAAFLSDSYWGRYLTCTIFQIIFVLGLALSSLSSWRFLIKPDGCGDGNSACLQTSSIGISIFYFSIYLVAFCYGGHQPTLATFGADQYDEKDPKEKTSKVDFFCYLQVDNGFLVSLAAAILAFLSFLSGTTRYRYVKPCGNPAVRVAQVFVALARKRSVFPAKADQLFEVEGPQSAIKGSRKILHSDDFI</sequence>
<comment type="similarity">
    <text evidence="2">Belongs to the major facilitator superfamily. Proton-dependent oligopeptide transporter (POT/PTR) (TC 2.A.17) family.</text>
</comment>
<feature type="transmembrane region" description="Helical" evidence="6">
    <location>
        <begin position="98"/>
        <end position="119"/>
    </location>
</feature>
<protein>
    <recommendedName>
        <fullName evidence="9">CASP-like protein</fullName>
    </recommendedName>
</protein>
<evidence type="ECO:0008006" key="9">
    <source>
        <dbReference type="Google" id="ProtNLM"/>
    </source>
</evidence>
<evidence type="ECO:0000256" key="3">
    <source>
        <dbReference type="ARBA" id="ARBA00022692"/>
    </source>
</evidence>
<organism evidence="7 8">
    <name type="scientific">Stylosanthes scabra</name>
    <dbReference type="NCBI Taxonomy" id="79078"/>
    <lineage>
        <taxon>Eukaryota</taxon>
        <taxon>Viridiplantae</taxon>
        <taxon>Streptophyta</taxon>
        <taxon>Embryophyta</taxon>
        <taxon>Tracheophyta</taxon>
        <taxon>Spermatophyta</taxon>
        <taxon>Magnoliopsida</taxon>
        <taxon>eudicotyledons</taxon>
        <taxon>Gunneridae</taxon>
        <taxon>Pentapetalae</taxon>
        <taxon>rosids</taxon>
        <taxon>fabids</taxon>
        <taxon>Fabales</taxon>
        <taxon>Fabaceae</taxon>
        <taxon>Papilionoideae</taxon>
        <taxon>50 kb inversion clade</taxon>
        <taxon>dalbergioids sensu lato</taxon>
        <taxon>Dalbergieae</taxon>
        <taxon>Pterocarpus clade</taxon>
        <taxon>Stylosanthes</taxon>
    </lineage>
</organism>
<proteinExistence type="inferred from homology"/>
<feature type="transmembrane region" description="Helical" evidence="6">
    <location>
        <begin position="191"/>
        <end position="208"/>
    </location>
</feature>
<dbReference type="Proteomes" id="UP001341840">
    <property type="component" value="Unassembled WGS sequence"/>
</dbReference>
<feature type="transmembrane region" description="Helical" evidence="6">
    <location>
        <begin position="131"/>
        <end position="151"/>
    </location>
</feature>
<feature type="transmembrane region" description="Helical" evidence="6">
    <location>
        <begin position="41"/>
        <end position="59"/>
    </location>
</feature>
<dbReference type="Gene3D" id="1.20.1250.20">
    <property type="entry name" value="MFS general substrate transporter like domains"/>
    <property type="match status" value="1"/>
</dbReference>
<comment type="subcellular location">
    <subcellularLocation>
        <location evidence="1">Membrane</location>
        <topology evidence="1">Multi-pass membrane protein</topology>
    </subcellularLocation>
</comment>
<reference evidence="7 8" key="1">
    <citation type="journal article" date="2023" name="Plants (Basel)">
        <title>Bridging the Gap: Combining Genomics and Transcriptomics Approaches to Understand Stylosanthes scabra, an Orphan Legume from the Brazilian Caatinga.</title>
        <authorList>
            <person name="Ferreira-Neto J.R.C."/>
            <person name="da Silva M.D."/>
            <person name="Binneck E."/>
            <person name="de Melo N.F."/>
            <person name="da Silva R.H."/>
            <person name="de Melo A.L.T.M."/>
            <person name="Pandolfi V."/>
            <person name="Bustamante F.O."/>
            <person name="Brasileiro-Vidal A.C."/>
            <person name="Benko-Iseppon A.M."/>
        </authorList>
    </citation>
    <scope>NUCLEOTIDE SEQUENCE [LARGE SCALE GENOMIC DNA]</scope>
    <source>
        <tissue evidence="7">Leaves</tissue>
    </source>
</reference>
<evidence type="ECO:0000256" key="2">
    <source>
        <dbReference type="ARBA" id="ARBA00005982"/>
    </source>
</evidence>
<name>A0ABU6S3B6_9FABA</name>
<gene>
    <name evidence="7" type="ORF">PIB30_004746</name>
</gene>
<keyword evidence="8" id="KW-1185">Reference proteome</keyword>
<dbReference type="Pfam" id="PF00854">
    <property type="entry name" value="PTR2"/>
    <property type="match status" value="1"/>
</dbReference>
<dbReference type="EMBL" id="JASCZI010060424">
    <property type="protein sequence ID" value="MED6130885.1"/>
    <property type="molecule type" value="Genomic_DNA"/>
</dbReference>
<keyword evidence="5 6" id="KW-0472">Membrane</keyword>
<evidence type="ECO:0000256" key="1">
    <source>
        <dbReference type="ARBA" id="ARBA00004141"/>
    </source>
</evidence>
<dbReference type="InterPro" id="IPR036259">
    <property type="entry name" value="MFS_trans_sf"/>
</dbReference>
<evidence type="ECO:0000313" key="8">
    <source>
        <dbReference type="Proteomes" id="UP001341840"/>
    </source>
</evidence>
<dbReference type="InterPro" id="IPR000109">
    <property type="entry name" value="POT_fam"/>
</dbReference>
<dbReference type="PANTHER" id="PTHR11654">
    <property type="entry name" value="OLIGOPEPTIDE TRANSPORTER-RELATED"/>
    <property type="match status" value="1"/>
</dbReference>
<comment type="caution">
    <text evidence="7">The sequence shown here is derived from an EMBL/GenBank/DDBJ whole genome shotgun (WGS) entry which is preliminary data.</text>
</comment>